<feature type="domain" description="2TM" evidence="2">
    <location>
        <begin position="11"/>
        <end position="105"/>
    </location>
</feature>
<feature type="transmembrane region" description="Helical" evidence="1">
    <location>
        <begin position="54"/>
        <end position="76"/>
    </location>
</feature>
<keyword evidence="1" id="KW-0472">Membrane</keyword>
<dbReference type="InterPro" id="IPR025698">
    <property type="entry name" value="2TM_dom"/>
</dbReference>
<evidence type="ECO:0000259" key="2">
    <source>
        <dbReference type="Pfam" id="PF13239"/>
    </source>
</evidence>
<evidence type="ECO:0000313" key="3">
    <source>
        <dbReference type="EMBL" id="GAA0729090.1"/>
    </source>
</evidence>
<proteinExistence type="predicted"/>
<keyword evidence="4" id="KW-1185">Reference proteome</keyword>
<keyword evidence="1" id="KW-0812">Transmembrane</keyword>
<protein>
    <submittedName>
        <fullName evidence="3">2TM domain-containing protein</fullName>
    </submittedName>
</protein>
<accession>A0ABP3UB18</accession>
<dbReference type="Proteomes" id="UP001501758">
    <property type="component" value="Unassembled WGS sequence"/>
</dbReference>
<feature type="transmembrane region" description="Helical" evidence="1">
    <location>
        <begin position="21"/>
        <end position="42"/>
    </location>
</feature>
<dbReference type="EMBL" id="BAAAGE010000004">
    <property type="protein sequence ID" value="GAA0729090.1"/>
    <property type="molecule type" value="Genomic_DNA"/>
</dbReference>
<evidence type="ECO:0000256" key="1">
    <source>
        <dbReference type="SAM" id="Phobius"/>
    </source>
</evidence>
<name>A0ABP3UB18_9FLAO</name>
<evidence type="ECO:0000313" key="4">
    <source>
        <dbReference type="Proteomes" id="UP001501758"/>
    </source>
</evidence>
<gene>
    <name evidence="3" type="ORF">GCM10009430_38850</name>
</gene>
<dbReference type="Pfam" id="PF13239">
    <property type="entry name" value="2TM"/>
    <property type="match status" value="1"/>
</dbReference>
<keyword evidence="1" id="KW-1133">Transmembrane helix</keyword>
<organism evidence="3 4">
    <name type="scientific">Aquimarina litoralis</name>
    <dbReference type="NCBI Taxonomy" id="584605"/>
    <lineage>
        <taxon>Bacteria</taxon>
        <taxon>Pseudomonadati</taxon>
        <taxon>Bacteroidota</taxon>
        <taxon>Flavobacteriia</taxon>
        <taxon>Flavobacteriales</taxon>
        <taxon>Flavobacteriaceae</taxon>
        <taxon>Aquimarina</taxon>
    </lineage>
</organism>
<reference evidence="4" key="1">
    <citation type="journal article" date="2019" name="Int. J. Syst. Evol. Microbiol.">
        <title>The Global Catalogue of Microorganisms (GCM) 10K type strain sequencing project: providing services to taxonomists for standard genome sequencing and annotation.</title>
        <authorList>
            <consortium name="The Broad Institute Genomics Platform"/>
            <consortium name="The Broad Institute Genome Sequencing Center for Infectious Disease"/>
            <person name="Wu L."/>
            <person name="Ma J."/>
        </authorList>
    </citation>
    <scope>NUCLEOTIDE SEQUENCE [LARGE SCALE GENOMIC DNA]</scope>
    <source>
        <strain evidence="4">JCM 15974</strain>
    </source>
</reference>
<comment type="caution">
    <text evidence="3">The sequence shown here is derived from an EMBL/GenBank/DDBJ whole genome shotgun (WGS) entry which is preliminary data.</text>
</comment>
<sequence>METSELNKRYEYAKKRVKEERIFYTHLGVYLVINVIITAVILQFQEYIYDGYLVINLISSPVLWGVFLLAHGLWVFRDRKLTKNSFTLSLFSKKWEEKKIKELMNDTNQ</sequence>